<name>A0A2C9JZU1_BIOGL</name>
<feature type="domain" description="BHLH" evidence="6">
    <location>
        <begin position="152"/>
        <end position="206"/>
    </location>
</feature>
<dbReference type="VEuPathDB" id="VectorBase:BGLB010755"/>
<dbReference type="Pfam" id="PF00010">
    <property type="entry name" value="HLH"/>
    <property type="match status" value="1"/>
</dbReference>
<dbReference type="CDD" id="cd19725">
    <property type="entry name" value="bHLH_TS_OLIG2_like"/>
    <property type="match status" value="1"/>
</dbReference>
<keyword evidence="2" id="KW-0238">DNA-binding</keyword>
<evidence type="ECO:0000256" key="4">
    <source>
        <dbReference type="ARBA" id="ARBA00023242"/>
    </source>
</evidence>
<evidence type="ECO:0000313" key="7">
    <source>
        <dbReference type="EnsemblMetazoa" id="BGLB010755-PB"/>
    </source>
</evidence>
<dbReference type="GO" id="GO:0007423">
    <property type="term" value="P:sensory organ development"/>
    <property type="evidence" value="ECO:0007669"/>
    <property type="project" value="TreeGrafter"/>
</dbReference>
<dbReference type="PROSITE" id="PS50888">
    <property type="entry name" value="BHLH"/>
    <property type="match status" value="1"/>
</dbReference>
<organism evidence="7 8">
    <name type="scientific">Biomphalaria glabrata</name>
    <name type="common">Bloodfluke planorb</name>
    <name type="synonym">Freshwater snail</name>
    <dbReference type="NCBI Taxonomy" id="6526"/>
    <lineage>
        <taxon>Eukaryota</taxon>
        <taxon>Metazoa</taxon>
        <taxon>Spiralia</taxon>
        <taxon>Lophotrochozoa</taxon>
        <taxon>Mollusca</taxon>
        <taxon>Gastropoda</taxon>
        <taxon>Heterobranchia</taxon>
        <taxon>Euthyneura</taxon>
        <taxon>Panpulmonata</taxon>
        <taxon>Hygrophila</taxon>
        <taxon>Lymnaeoidea</taxon>
        <taxon>Planorbidae</taxon>
        <taxon>Biomphalaria</taxon>
    </lineage>
</organism>
<dbReference type="Gene3D" id="4.10.280.10">
    <property type="entry name" value="Helix-loop-helix DNA-binding domain"/>
    <property type="match status" value="1"/>
</dbReference>
<dbReference type="GO" id="GO:0000981">
    <property type="term" value="F:DNA-binding transcription factor activity, RNA polymerase II-specific"/>
    <property type="evidence" value="ECO:0007669"/>
    <property type="project" value="TreeGrafter"/>
</dbReference>
<dbReference type="GO" id="GO:0061564">
    <property type="term" value="P:axon development"/>
    <property type="evidence" value="ECO:0007669"/>
    <property type="project" value="TreeGrafter"/>
</dbReference>
<dbReference type="GO" id="GO:0070888">
    <property type="term" value="F:E-box binding"/>
    <property type="evidence" value="ECO:0007669"/>
    <property type="project" value="TreeGrafter"/>
</dbReference>
<evidence type="ECO:0000259" key="6">
    <source>
        <dbReference type="PROSITE" id="PS50888"/>
    </source>
</evidence>
<gene>
    <name evidence="7" type="primary">106074544</name>
</gene>
<feature type="compositionally biased region" description="Polar residues" evidence="5">
    <location>
        <begin position="97"/>
        <end position="119"/>
    </location>
</feature>
<dbReference type="GO" id="GO:0046983">
    <property type="term" value="F:protein dimerization activity"/>
    <property type="evidence" value="ECO:0007669"/>
    <property type="project" value="InterPro"/>
</dbReference>
<feature type="compositionally biased region" description="Pro residues" evidence="5">
    <location>
        <begin position="229"/>
        <end position="247"/>
    </location>
</feature>
<dbReference type="STRING" id="6526.A0A2C9JZU1"/>
<dbReference type="EnsemblMetazoa" id="BGLB010755-RB">
    <property type="protein sequence ID" value="BGLB010755-PB"/>
    <property type="gene ID" value="BGLB010755"/>
</dbReference>
<dbReference type="KEGG" id="bgt:106074544"/>
<dbReference type="GO" id="GO:0045944">
    <property type="term" value="P:positive regulation of transcription by RNA polymerase II"/>
    <property type="evidence" value="ECO:0007669"/>
    <property type="project" value="TreeGrafter"/>
</dbReference>
<protein>
    <recommendedName>
        <fullName evidence="6">BHLH domain-containing protein</fullName>
    </recommendedName>
</protein>
<reference evidence="7" key="1">
    <citation type="submission" date="2020-05" db="UniProtKB">
        <authorList>
            <consortium name="EnsemblMetazoa"/>
        </authorList>
    </citation>
    <scope>IDENTIFICATION</scope>
    <source>
        <strain evidence="7">BB02</strain>
    </source>
</reference>
<dbReference type="VEuPathDB" id="VectorBase:BGLAX_046502"/>
<proteinExistence type="predicted"/>
<accession>A0A2C9JZU1</accession>
<feature type="region of interest" description="Disordered" evidence="5">
    <location>
        <begin position="94"/>
        <end position="135"/>
    </location>
</feature>
<evidence type="ECO:0000313" key="8">
    <source>
        <dbReference type="Proteomes" id="UP000076420"/>
    </source>
</evidence>
<dbReference type="PANTHER" id="PTHR19290">
    <property type="entry name" value="BASIC HELIX-LOOP-HELIX PROTEIN NEUROGENIN-RELATED"/>
    <property type="match status" value="1"/>
</dbReference>
<dbReference type="SMART" id="SM00353">
    <property type="entry name" value="HLH"/>
    <property type="match status" value="1"/>
</dbReference>
<keyword evidence="4" id="KW-0539">Nucleus</keyword>
<evidence type="ECO:0000256" key="3">
    <source>
        <dbReference type="ARBA" id="ARBA00023163"/>
    </source>
</evidence>
<dbReference type="InterPro" id="IPR011598">
    <property type="entry name" value="bHLH_dom"/>
</dbReference>
<dbReference type="SUPFAM" id="SSF47459">
    <property type="entry name" value="HLH, helix-loop-helix DNA-binding domain"/>
    <property type="match status" value="1"/>
</dbReference>
<dbReference type="InterPro" id="IPR036638">
    <property type="entry name" value="HLH_DNA-bd_sf"/>
</dbReference>
<dbReference type="Proteomes" id="UP000076420">
    <property type="component" value="Unassembled WGS sequence"/>
</dbReference>
<dbReference type="FunFam" id="4.10.280.10:FF:000031">
    <property type="entry name" value="Oligodendrocyte transcription factor 3"/>
    <property type="match status" value="1"/>
</dbReference>
<evidence type="ECO:0000256" key="1">
    <source>
        <dbReference type="ARBA" id="ARBA00023015"/>
    </source>
</evidence>
<feature type="region of interest" description="Disordered" evidence="5">
    <location>
        <begin position="1"/>
        <end position="25"/>
    </location>
</feature>
<dbReference type="AlphaFoldDB" id="A0A2C9JZU1"/>
<keyword evidence="1" id="KW-0805">Transcription regulation</keyword>
<feature type="region of interest" description="Disordered" evidence="5">
    <location>
        <begin position="227"/>
        <end position="316"/>
    </location>
</feature>
<evidence type="ECO:0000256" key="2">
    <source>
        <dbReference type="ARBA" id="ARBA00023125"/>
    </source>
</evidence>
<keyword evidence="3" id="KW-0804">Transcription</keyword>
<feature type="compositionally biased region" description="Low complexity" evidence="5">
    <location>
        <begin position="248"/>
        <end position="284"/>
    </location>
</feature>
<dbReference type="PANTHER" id="PTHR19290:SF164">
    <property type="entry name" value="BHLH DOMAIN-CONTAINING PROTEIN"/>
    <property type="match status" value="1"/>
</dbReference>
<feature type="compositionally biased region" description="Polar residues" evidence="5">
    <location>
        <begin position="7"/>
        <end position="25"/>
    </location>
</feature>
<evidence type="ECO:0000256" key="5">
    <source>
        <dbReference type="SAM" id="MobiDB-lite"/>
    </source>
</evidence>
<feature type="compositionally biased region" description="Polar residues" evidence="5">
    <location>
        <begin position="299"/>
        <end position="309"/>
    </location>
</feature>
<dbReference type="OrthoDB" id="10011855at2759"/>
<dbReference type="InterPro" id="IPR050359">
    <property type="entry name" value="bHLH_transcription_factors"/>
</dbReference>
<sequence length="419" mass="45295">MSMATEADTSGCDSNSYYSSRGQSQHHYGFNQSHLQQHGVGRHHIISSSNFLTESERAFRALDAESRISHASDDSEDNDKLISVDEFDESDCEDVRSCTTLSPTPSDHTVNSSSSRQYNSAGGRSSGGNGCGKLRKKSGIASKVMDEQELQSLRLKINSRERKRMHDLNSALDGLREVMPYAHGPSVRKLSKIATLLLAKNYILMLNSSLEEMKKLVSDIYHNHGQPRPAVPAPPPSLPPAPQPSPAVAPSVVPVSSSSIPASTSTSPSDSAPRSNSPRPQSPRCKSQEGNLTPPRPLHQSSMPHSQLAGNPIPHHHHLGAPIFPLPIPALRAAMPALSHHDISALASAYSVPKSDLAAPLHGIHAFSPHERMHPFQRWPVPCACVQCLNGTGHLSLGLHLSRLSHPLLSSSNTVQRKS</sequence>
<dbReference type="GO" id="GO:0005634">
    <property type="term" value="C:nucleus"/>
    <property type="evidence" value="ECO:0007669"/>
    <property type="project" value="TreeGrafter"/>
</dbReference>